<comment type="caution">
    <text evidence="3">The sequence shown here is derived from an EMBL/GenBank/DDBJ whole genome shotgun (WGS) entry which is preliminary data.</text>
</comment>
<name>A0AAD2PU63_9STRA</name>
<accession>A0AAD2PU63</accession>
<dbReference type="Proteomes" id="UP001295423">
    <property type="component" value="Unassembled WGS sequence"/>
</dbReference>
<evidence type="ECO:0000256" key="1">
    <source>
        <dbReference type="SAM" id="MobiDB-lite"/>
    </source>
</evidence>
<proteinExistence type="predicted"/>
<reference evidence="3" key="1">
    <citation type="submission" date="2023-08" db="EMBL/GenBank/DDBJ databases">
        <authorList>
            <person name="Audoor S."/>
            <person name="Bilcke G."/>
        </authorList>
    </citation>
    <scope>NUCLEOTIDE SEQUENCE</scope>
</reference>
<dbReference type="AlphaFoldDB" id="A0AAD2PU63"/>
<gene>
    <name evidence="3" type="ORF">CYCCA115_LOCUS11571</name>
</gene>
<evidence type="ECO:0000313" key="3">
    <source>
        <dbReference type="EMBL" id="CAJ1948347.1"/>
    </source>
</evidence>
<evidence type="ECO:0000256" key="2">
    <source>
        <dbReference type="SAM" id="SignalP"/>
    </source>
</evidence>
<dbReference type="InterPro" id="IPR032710">
    <property type="entry name" value="NTF2-like_dom_sf"/>
</dbReference>
<keyword evidence="4" id="KW-1185">Reference proteome</keyword>
<feature type="region of interest" description="Disordered" evidence="1">
    <location>
        <begin position="30"/>
        <end position="58"/>
    </location>
</feature>
<dbReference type="SUPFAM" id="SSF54427">
    <property type="entry name" value="NTF2-like"/>
    <property type="match status" value="1"/>
</dbReference>
<dbReference type="InterPro" id="IPR018790">
    <property type="entry name" value="DUF2358"/>
</dbReference>
<keyword evidence="2" id="KW-0732">Signal</keyword>
<dbReference type="PANTHER" id="PTHR34123">
    <property type="entry name" value="OS04G0578200 PROTEIN"/>
    <property type="match status" value="1"/>
</dbReference>
<dbReference type="Pfam" id="PF10184">
    <property type="entry name" value="DUF2358"/>
    <property type="match status" value="1"/>
</dbReference>
<dbReference type="EMBL" id="CAKOGP040001747">
    <property type="protein sequence ID" value="CAJ1948347.1"/>
    <property type="molecule type" value="Genomic_DNA"/>
</dbReference>
<protein>
    <recommendedName>
        <fullName evidence="5">SnoaL-like domain-containing protein</fullName>
    </recommendedName>
</protein>
<dbReference type="PANTHER" id="PTHR34123:SF3">
    <property type="entry name" value="SNOAL-LIKE DOMAIN-CONTAINING PROTEIN"/>
    <property type="match status" value="1"/>
</dbReference>
<evidence type="ECO:0000313" key="4">
    <source>
        <dbReference type="Proteomes" id="UP001295423"/>
    </source>
</evidence>
<feature type="chain" id="PRO_5042026804" description="SnoaL-like domain-containing protein" evidence="2">
    <location>
        <begin position="24"/>
        <end position="332"/>
    </location>
</feature>
<feature type="signal peptide" evidence="2">
    <location>
        <begin position="1"/>
        <end position="23"/>
    </location>
</feature>
<sequence>MHVRTFLLVVLALCVFPIITTHAFIPSHPNTLQQQQPQQQQSAFRITRRSDVASSSSSSAAAAAAASDQRRRRFSSVAYPNSSNNANSSPARTATRLYAYSLNSIEQVCVNKMDKWYSKSLAIKCPFLRRRMSDVLDAMDKVMRFLIIRHKSLDLIGPPLSYRCPKMSKAKVRNLNIQQLADVIRKDWREDTLKGYYITGKLNTTVYRDDCLFDGPDPDMPVRGLRKYINAASQLFEHQTSTATLQSLEIVDNHTIRVFWELKATLHLPWHPKLPVWTGSTTYHIDEDGLVYFHEDSWDMSVFQAFTETFFPTVASRIWEPLPTTERPQSSL</sequence>
<evidence type="ECO:0008006" key="5">
    <source>
        <dbReference type="Google" id="ProtNLM"/>
    </source>
</evidence>
<organism evidence="3 4">
    <name type="scientific">Cylindrotheca closterium</name>
    <dbReference type="NCBI Taxonomy" id="2856"/>
    <lineage>
        <taxon>Eukaryota</taxon>
        <taxon>Sar</taxon>
        <taxon>Stramenopiles</taxon>
        <taxon>Ochrophyta</taxon>
        <taxon>Bacillariophyta</taxon>
        <taxon>Bacillariophyceae</taxon>
        <taxon>Bacillariophycidae</taxon>
        <taxon>Bacillariales</taxon>
        <taxon>Bacillariaceae</taxon>
        <taxon>Cylindrotheca</taxon>
    </lineage>
</organism>